<dbReference type="Proteomes" id="UP000243542">
    <property type="component" value="Unassembled WGS sequence"/>
</dbReference>
<dbReference type="Gene3D" id="1.20.5.1930">
    <property type="match status" value="1"/>
</dbReference>
<dbReference type="RefSeq" id="WP_098511959.1">
    <property type="nucleotide sequence ID" value="NZ_JBIAKZ010000055.1"/>
</dbReference>
<dbReference type="InterPro" id="IPR036890">
    <property type="entry name" value="HATPase_C_sf"/>
</dbReference>
<keyword evidence="9" id="KW-1133">Transmembrane helix</keyword>
<feature type="domain" description="Signal transduction histidine kinase subgroup 3 dimerisation and phosphoacceptor" evidence="11">
    <location>
        <begin position="182"/>
        <end position="246"/>
    </location>
</feature>
<dbReference type="PANTHER" id="PTHR24421:SF10">
    <property type="entry name" value="NITRATE_NITRITE SENSOR PROTEIN NARQ"/>
    <property type="match status" value="1"/>
</dbReference>
<evidence type="ECO:0000313" key="13">
    <source>
        <dbReference type="Proteomes" id="UP000243542"/>
    </source>
</evidence>
<dbReference type="GO" id="GO:0005524">
    <property type="term" value="F:ATP binding"/>
    <property type="evidence" value="ECO:0007669"/>
    <property type="project" value="UniProtKB-KW"/>
</dbReference>
<evidence type="ECO:0000313" key="12">
    <source>
        <dbReference type="EMBL" id="PFG47928.1"/>
    </source>
</evidence>
<dbReference type="PANTHER" id="PTHR24421">
    <property type="entry name" value="NITRATE/NITRITE SENSOR PROTEIN NARX-RELATED"/>
    <property type="match status" value="1"/>
</dbReference>
<reference evidence="12 13" key="1">
    <citation type="submission" date="2017-10" db="EMBL/GenBank/DDBJ databases">
        <title>Sequencing the genomes of 1000 actinobacteria strains.</title>
        <authorList>
            <person name="Klenk H.-P."/>
        </authorList>
    </citation>
    <scope>NUCLEOTIDE SEQUENCE [LARGE SCALE GENOMIC DNA]</scope>
    <source>
        <strain evidence="12 13">DSM 46092</strain>
    </source>
</reference>
<evidence type="ECO:0000256" key="5">
    <source>
        <dbReference type="ARBA" id="ARBA00022741"/>
    </source>
</evidence>
<evidence type="ECO:0000256" key="9">
    <source>
        <dbReference type="SAM" id="Phobius"/>
    </source>
</evidence>
<feature type="transmembrane region" description="Helical" evidence="9">
    <location>
        <begin position="67"/>
        <end position="87"/>
    </location>
</feature>
<dbReference type="InterPro" id="IPR011712">
    <property type="entry name" value="Sig_transdc_His_kin_sub3_dim/P"/>
</dbReference>
<keyword evidence="6 12" id="KW-0418">Kinase</keyword>
<name>A0A2A9F9T6_9PSEU</name>
<keyword evidence="9" id="KW-0472">Membrane</keyword>
<evidence type="ECO:0000256" key="1">
    <source>
        <dbReference type="ARBA" id="ARBA00000085"/>
    </source>
</evidence>
<dbReference type="InterPro" id="IPR050482">
    <property type="entry name" value="Sensor_HK_TwoCompSys"/>
</dbReference>
<evidence type="ECO:0000256" key="8">
    <source>
        <dbReference type="ARBA" id="ARBA00023012"/>
    </source>
</evidence>
<keyword evidence="8" id="KW-0902">Two-component regulatory system</keyword>
<evidence type="ECO:0000259" key="11">
    <source>
        <dbReference type="Pfam" id="PF07730"/>
    </source>
</evidence>
<dbReference type="CDD" id="cd16917">
    <property type="entry name" value="HATPase_UhpB-NarQ-NarX-like"/>
    <property type="match status" value="1"/>
</dbReference>
<gene>
    <name evidence="12" type="ORF">ATK36_2994</name>
</gene>
<comment type="catalytic activity">
    <reaction evidence="1">
        <text>ATP + protein L-histidine = ADP + protein N-phospho-L-histidine.</text>
        <dbReference type="EC" id="2.7.13.3"/>
    </reaction>
</comment>
<feature type="domain" description="Histidine kinase/HSP90-like ATPase" evidence="10">
    <location>
        <begin position="290"/>
        <end position="381"/>
    </location>
</feature>
<organism evidence="12 13">
    <name type="scientific">Amycolatopsis sulphurea</name>
    <dbReference type="NCBI Taxonomy" id="76022"/>
    <lineage>
        <taxon>Bacteria</taxon>
        <taxon>Bacillati</taxon>
        <taxon>Actinomycetota</taxon>
        <taxon>Actinomycetes</taxon>
        <taxon>Pseudonocardiales</taxon>
        <taxon>Pseudonocardiaceae</taxon>
        <taxon>Amycolatopsis</taxon>
    </lineage>
</organism>
<keyword evidence="5" id="KW-0547">Nucleotide-binding</keyword>
<accession>A0A2A9F9T6</accession>
<feature type="transmembrane region" description="Helical" evidence="9">
    <location>
        <begin position="36"/>
        <end position="58"/>
    </location>
</feature>
<comment type="caution">
    <text evidence="12">The sequence shown here is derived from an EMBL/GenBank/DDBJ whole genome shotgun (WGS) entry which is preliminary data.</text>
</comment>
<feature type="transmembrane region" description="Helical" evidence="9">
    <location>
        <begin position="118"/>
        <end position="135"/>
    </location>
</feature>
<dbReference type="Pfam" id="PF02518">
    <property type="entry name" value="HATPase_c"/>
    <property type="match status" value="1"/>
</dbReference>
<dbReference type="Pfam" id="PF07730">
    <property type="entry name" value="HisKA_3"/>
    <property type="match status" value="1"/>
</dbReference>
<proteinExistence type="predicted"/>
<dbReference type="SUPFAM" id="SSF55874">
    <property type="entry name" value="ATPase domain of HSP90 chaperone/DNA topoisomerase II/histidine kinase"/>
    <property type="match status" value="1"/>
</dbReference>
<protein>
    <recommendedName>
        <fullName evidence="2">histidine kinase</fullName>
        <ecNumber evidence="2">2.7.13.3</ecNumber>
    </recommendedName>
</protein>
<feature type="transmembrane region" description="Helical" evidence="9">
    <location>
        <begin position="141"/>
        <end position="164"/>
    </location>
</feature>
<feature type="transmembrane region" description="Helical" evidence="9">
    <location>
        <begin position="12"/>
        <end position="30"/>
    </location>
</feature>
<keyword evidence="7" id="KW-0067">ATP-binding</keyword>
<evidence type="ECO:0000259" key="10">
    <source>
        <dbReference type="Pfam" id="PF02518"/>
    </source>
</evidence>
<evidence type="ECO:0000256" key="3">
    <source>
        <dbReference type="ARBA" id="ARBA00022553"/>
    </source>
</evidence>
<dbReference type="AlphaFoldDB" id="A0A2A9F9T6"/>
<keyword evidence="4" id="KW-0808">Transferase</keyword>
<keyword evidence="13" id="KW-1185">Reference proteome</keyword>
<evidence type="ECO:0000256" key="6">
    <source>
        <dbReference type="ARBA" id="ARBA00022777"/>
    </source>
</evidence>
<dbReference type="EC" id="2.7.13.3" evidence="2"/>
<evidence type="ECO:0000256" key="4">
    <source>
        <dbReference type="ARBA" id="ARBA00022679"/>
    </source>
</evidence>
<dbReference type="Gene3D" id="3.30.565.10">
    <property type="entry name" value="Histidine kinase-like ATPase, C-terminal domain"/>
    <property type="match status" value="1"/>
</dbReference>
<dbReference type="GO" id="GO:0000155">
    <property type="term" value="F:phosphorelay sensor kinase activity"/>
    <property type="evidence" value="ECO:0007669"/>
    <property type="project" value="InterPro"/>
</dbReference>
<keyword evidence="3" id="KW-0597">Phosphoprotein</keyword>
<dbReference type="EMBL" id="PDJK01000002">
    <property type="protein sequence ID" value="PFG47928.1"/>
    <property type="molecule type" value="Genomic_DNA"/>
</dbReference>
<dbReference type="GO" id="GO:0016020">
    <property type="term" value="C:membrane"/>
    <property type="evidence" value="ECO:0007669"/>
    <property type="project" value="InterPro"/>
</dbReference>
<evidence type="ECO:0000256" key="2">
    <source>
        <dbReference type="ARBA" id="ARBA00012438"/>
    </source>
</evidence>
<sequence>MRRTAEGPLRRGLVIAEIVILAALNLELFVRKILPHGLPLAELGYFLAGLVVGALALLRRRYPGRTAVLTTSAIALSLVYSLVGLLAEPAATLGGDPEVFALALLVGASCHRLSTPQAAGLVALGGAAIAVAPLARYGVSLLTLVTVVLWLMLWGCSVVVGLILRDGDTRREAALAAARNRERLDLARELHDLVAHHITGVVVRTQAAGVVLAGGPEQELLQEIEHAGAEALAAVRRLVMMLRSPEEAPSFTTGGLVETVEAAVDGDTAVTLKLAPGLAELAVTPETVSTVHRVVLEALTNVRKHAPEAQQIVVDVAPATAERTLRVEVRNDGLRQTRARRAPGGYGLVGMRERIMALEGRLTAGEHGARGWRVLAELPLPALTPTVRPTGRGMAQ</sequence>
<dbReference type="GO" id="GO:0046983">
    <property type="term" value="F:protein dimerization activity"/>
    <property type="evidence" value="ECO:0007669"/>
    <property type="project" value="InterPro"/>
</dbReference>
<dbReference type="InterPro" id="IPR003594">
    <property type="entry name" value="HATPase_dom"/>
</dbReference>
<keyword evidence="9" id="KW-0812">Transmembrane</keyword>
<evidence type="ECO:0000256" key="7">
    <source>
        <dbReference type="ARBA" id="ARBA00022840"/>
    </source>
</evidence>